<proteinExistence type="predicted"/>
<evidence type="ECO:0000313" key="3">
    <source>
        <dbReference type="Proteomes" id="UP000184164"/>
    </source>
</evidence>
<dbReference type="InterPro" id="IPR058093">
    <property type="entry name" value="LA_2272-like"/>
</dbReference>
<dbReference type="STRING" id="1484053.SAMN05444274_103445"/>
<accession>A0A1M4YS97</accession>
<keyword evidence="3" id="KW-1185">Reference proteome</keyword>
<feature type="compositionally biased region" description="Polar residues" evidence="1">
    <location>
        <begin position="88"/>
        <end position="98"/>
    </location>
</feature>
<dbReference type="RefSeq" id="WP_139249645.1">
    <property type="nucleotide sequence ID" value="NZ_FQUM01000003.1"/>
</dbReference>
<dbReference type="NCBIfam" id="NF047436">
    <property type="entry name" value="LA_2272_repeat"/>
    <property type="match status" value="1"/>
</dbReference>
<gene>
    <name evidence="2" type="ORF">SAMN05444274_103445</name>
</gene>
<dbReference type="AlphaFoldDB" id="A0A1M4YS97"/>
<name>A0A1M4YS97_9BACT</name>
<evidence type="ECO:0000256" key="1">
    <source>
        <dbReference type="SAM" id="MobiDB-lite"/>
    </source>
</evidence>
<dbReference type="Proteomes" id="UP000184164">
    <property type="component" value="Unassembled WGS sequence"/>
</dbReference>
<feature type="region of interest" description="Disordered" evidence="1">
    <location>
        <begin position="88"/>
        <end position="119"/>
    </location>
</feature>
<protein>
    <submittedName>
        <fullName evidence="2">Uncharacterized protein</fullName>
    </submittedName>
</protein>
<reference evidence="2 3" key="1">
    <citation type="submission" date="2016-11" db="EMBL/GenBank/DDBJ databases">
        <authorList>
            <person name="Jaros S."/>
            <person name="Januszkiewicz K."/>
            <person name="Wedrychowicz H."/>
        </authorList>
    </citation>
    <scope>NUCLEOTIDE SEQUENCE [LARGE SCALE GENOMIC DNA]</scope>
    <source>
        <strain evidence="2 3">DSM 26910</strain>
    </source>
</reference>
<dbReference type="OrthoDB" id="9808630at2"/>
<evidence type="ECO:0000313" key="2">
    <source>
        <dbReference type="EMBL" id="SHF08487.1"/>
    </source>
</evidence>
<dbReference type="EMBL" id="FQUM01000003">
    <property type="protein sequence ID" value="SHF08487.1"/>
    <property type="molecule type" value="Genomic_DNA"/>
</dbReference>
<organism evidence="2 3">
    <name type="scientific">Mariniphaga anaerophila</name>
    <dbReference type="NCBI Taxonomy" id="1484053"/>
    <lineage>
        <taxon>Bacteria</taxon>
        <taxon>Pseudomonadati</taxon>
        <taxon>Bacteroidota</taxon>
        <taxon>Bacteroidia</taxon>
        <taxon>Marinilabiliales</taxon>
        <taxon>Prolixibacteraceae</taxon>
        <taxon>Mariniphaga</taxon>
    </lineage>
</organism>
<sequence>MSRILFIIQVMAVLLPGIVKSQVIETIVVYDTIFVYDTVYEVFDATIKMERLVPVDAEIKPELEFFHLKTATFLKNSISSTETKSTDVNFEKGNMNTKTNEKTTGRKKRSAGALKTSNRKRRGVPRIVKYYAAAFAISATPMHPTSANAQNKEPDRHKTEIREITKKTPGQISFVYPLGISGKSSSETAYNISLNVLAGVSGGINGAEFGGITNINTVNMNGAQFAGINNLNLGTVRGAQFAGINNTARGEVQAAQFAGIANVAAETLKGAQFAGILNYAGIFSGAQIGVVNVARKSNGFQLGVVNYVDSLESGFSFGLLNIHKKGFYDEFELTFADYANTALSYKIGHKKFYTIFTAGKNYLKDELYFFGMGFGHIKEISSRFWLQPELISLNYFPDDFKNTEYNSTNQIKLGLRYNFSNRVAVSFAPGIYANIKDLTKGEPYESSVIKPISVIEGTENNIELGVGFSLGLILY</sequence>